<proteinExistence type="inferred from homology"/>
<dbReference type="SUPFAM" id="SSF52218">
    <property type="entry name" value="Flavoproteins"/>
    <property type="match status" value="1"/>
</dbReference>
<dbReference type="EMBL" id="JABWCS010000211">
    <property type="protein sequence ID" value="NUU61868.1"/>
    <property type="molecule type" value="Genomic_DNA"/>
</dbReference>
<dbReference type="RefSeq" id="WP_175372359.1">
    <property type="nucleotide sequence ID" value="NZ_JABWCS010000211.1"/>
</dbReference>
<dbReference type="InterPro" id="IPR051545">
    <property type="entry name" value="NAD(P)H_dehydrogenase_qn"/>
</dbReference>
<evidence type="ECO:0000313" key="5">
    <source>
        <dbReference type="Proteomes" id="UP000564806"/>
    </source>
</evidence>
<dbReference type="PANTHER" id="PTHR10204">
    <property type="entry name" value="NAD P H OXIDOREDUCTASE-RELATED"/>
    <property type="match status" value="1"/>
</dbReference>
<keyword evidence="5" id="KW-1185">Reference proteome</keyword>
<evidence type="ECO:0000256" key="1">
    <source>
        <dbReference type="ARBA" id="ARBA00006252"/>
    </source>
</evidence>
<reference evidence="4" key="1">
    <citation type="submission" date="2020-06" db="EMBL/GenBank/DDBJ databases">
        <title>Paenibacillus sp. nov., isolated from soil.</title>
        <authorList>
            <person name="Seo Y.L."/>
        </authorList>
    </citation>
    <scope>NUCLEOTIDE SEQUENCE [LARGE SCALE GENOMIC DNA]</scope>
    <source>
        <strain evidence="4">JW14</strain>
    </source>
</reference>
<dbReference type="GO" id="GO:0005829">
    <property type="term" value="C:cytosol"/>
    <property type="evidence" value="ECO:0007669"/>
    <property type="project" value="TreeGrafter"/>
</dbReference>
<keyword evidence="2 4" id="KW-0560">Oxidoreductase</keyword>
<evidence type="ECO:0000313" key="4">
    <source>
        <dbReference type="EMBL" id="NUU61868.1"/>
    </source>
</evidence>
<dbReference type="GO" id="GO:0003955">
    <property type="term" value="F:NAD(P)H dehydrogenase (quinone) activity"/>
    <property type="evidence" value="ECO:0007669"/>
    <property type="project" value="TreeGrafter"/>
</dbReference>
<dbReference type="InterPro" id="IPR003680">
    <property type="entry name" value="Flavodoxin_fold"/>
</dbReference>
<gene>
    <name evidence="4" type="ORF">HPT30_16110</name>
</gene>
<evidence type="ECO:0000256" key="2">
    <source>
        <dbReference type="ARBA" id="ARBA00023002"/>
    </source>
</evidence>
<dbReference type="InterPro" id="IPR029039">
    <property type="entry name" value="Flavoprotein-like_sf"/>
</dbReference>
<dbReference type="Proteomes" id="UP000564806">
    <property type="component" value="Unassembled WGS sequence"/>
</dbReference>
<name>A0A850ELG2_9BACL</name>
<comment type="caution">
    <text evidence="4">The sequence shown here is derived from an EMBL/GenBank/DDBJ whole genome shotgun (WGS) entry which is preliminary data.</text>
</comment>
<dbReference type="AlphaFoldDB" id="A0A850ELG2"/>
<evidence type="ECO:0000259" key="3">
    <source>
        <dbReference type="Pfam" id="PF02525"/>
    </source>
</evidence>
<sequence>MKVLVVVTHPRQDSLTGSVTKELVKGLTEAGHEYEIADLYAEGFDPLLHPADEPDWDNPNKIYTEEVLREMKRIRNNDAILFVFPLWWFGVPAMLKGYIDRVWNNGFAYGQDSVTGERYRLPVEKIGWVSLVGGTQPHFEKHGHDVAINRELTYLVDYVGVKEAAVDYLYETIEKFPDDPEKENRHYDAILNEAYRIGQQF</sequence>
<accession>A0A850ELG2</accession>
<feature type="domain" description="Flavodoxin-like fold" evidence="3">
    <location>
        <begin position="1"/>
        <end position="189"/>
    </location>
</feature>
<organism evidence="4 5">
    <name type="scientific">Paenibacillus agri</name>
    <dbReference type="NCBI Taxonomy" id="2744309"/>
    <lineage>
        <taxon>Bacteria</taxon>
        <taxon>Bacillati</taxon>
        <taxon>Bacillota</taxon>
        <taxon>Bacilli</taxon>
        <taxon>Bacillales</taxon>
        <taxon>Paenibacillaceae</taxon>
        <taxon>Paenibacillus</taxon>
    </lineage>
</organism>
<dbReference type="EC" id="1.6.99.-" evidence="4"/>
<protein>
    <submittedName>
        <fullName evidence="4">NAD(P)H oxidoreductase</fullName>
        <ecNumber evidence="4">1.6.99.-</ecNumber>
    </submittedName>
</protein>
<comment type="similarity">
    <text evidence="1">Belongs to the NAD(P)H dehydrogenase (quinone) family.</text>
</comment>
<dbReference type="Pfam" id="PF02525">
    <property type="entry name" value="Flavodoxin_2"/>
    <property type="match status" value="1"/>
</dbReference>
<dbReference type="Gene3D" id="3.40.50.360">
    <property type="match status" value="1"/>
</dbReference>
<dbReference type="NCBIfam" id="NF007280">
    <property type="entry name" value="PRK09739.1"/>
    <property type="match status" value="1"/>
</dbReference>
<dbReference type="PANTHER" id="PTHR10204:SF34">
    <property type="entry name" value="NAD(P)H DEHYDROGENASE [QUINONE] 1 ISOFORM 1"/>
    <property type="match status" value="1"/>
</dbReference>